<gene>
    <name evidence="1" type="ORF">NZD86_06540</name>
</gene>
<keyword evidence="2" id="KW-1185">Reference proteome</keyword>
<dbReference type="EMBL" id="CP104064">
    <property type="protein sequence ID" value="WAH38141.1"/>
    <property type="molecule type" value="Genomic_DNA"/>
</dbReference>
<dbReference type="Proteomes" id="UP001164803">
    <property type="component" value="Chromosome"/>
</dbReference>
<reference evidence="1" key="1">
    <citation type="submission" date="2022-08" db="EMBL/GenBank/DDBJ databases">
        <title>Alicyclobacillus dauci DSM2870, complete genome.</title>
        <authorList>
            <person name="Wang Q."/>
            <person name="Cai R."/>
            <person name="Wang Z."/>
        </authorList>
    </citation>
    <scope>NUCLEOTIDE SEQUENCE</scope>
    <source>
        <strain evidence="1">DSM 28700</strain>
    </source>
</reference>
<organism evidence="1 2">
    <name type="scientific">Alicyclobacillus dauci</name>
    <dbReference type="NCBI Taxonomy" id="1475485"/>
    <lineage>
        <taxon>Bacteria</taxon>
        <taxon>Bacillati</taxon>
        <taxon>Bacillota</taxon>
        <taxon>Bacilli</taxon>
        <taxon>Bacillales</taxon>
        <taxon>Alicyclobacillaceae</taxon>
        <taxon>Alicyclobacillus</taxon>
    </lineage>
</organism>
<evidence type="ECO:0000313" key="1">
    <source>
        <dbReference type="EMBL" id="WAH38141.1"/>
    </source>
</evidence>
<proteinExistence type="predicted"/>
<evidence type="ECO:0000313" key="2">
    <source>
        <dbReference type="Proteomes" id="UP001164803"/>
    </source>
</evidence>
<dbReference type="RefSeq" id="WP_268045700.1">
    <property type="nucleotide sequence ID" value="NZ_CP104064.1"/>
</dbReference>
<protein>
    <submittedName>
        <fullName evidence="1">Uncharacterized protein</fullName>
    </submittedName>
</protein>
<name>A0ABY6Z7J1_9BACL</name>
<sequence>MREAKIVVTEVAYGEESVQKLAQEMIELLVLNRYTLPNPIHTSHTKTVSGGNES</sequence>
<accession>A0ABY6Z7J1</accession>